<evidence type="ECO:0000256" key="4">
    <source>
        <dbReference type="ARBA" id="ARBA00023242"/>
    </source>
</evidence>
<dbReference type="SMART" id="SM01014">
    <property type="entry name" value="ARID"/>
    <property type="match status" value="2"/>
</dbReference>
<keyword evidence="4" id="KW-0539">Nucleus</keyword>
<dbReference type="InterPro" id="IPR013083">
    <property type="entry name" value="Znf_RING/FYVE/PHD"/>
</dbReference>
<sequence>MLLCSKLLKYHGPSGDQQKDFLHDIIAYYVELGNPWPPYQHSQIPSHIGPIPIENLLVDLFRQVYLVRGGYMMVCRNQSWQQVQQTLCLSKSSTSNTVFLETIYRVILLPYERERRRLETGEARQRQDITNPHDWIGWSIKLQLIVHDLSGSNGIWLWGTVIAFRATLQEHIILLDIGRWISVHLDDVVVELGTLDQSLSNALSLIQVSQVDEMNHNASSSYGMLFLESNGPLNAPSSKLPLAPWALMSNEVFTGVASPVEDHLFIEYDSSPQMYHFETGRKLSDLARSWTEPCRKRCVKDASPVISKYNMLVIRCVCGCHVDNGDMICCSQCRVWSHKRCVGWENITNEDTLHSFRCFLCDSLVVPQSKLVQSIIQAVEGVRKQSKWSDIQERIQQGDFWDQQYEDSSSHSSTEKNQSLSEENAHPHSSTIQGWRSTKRLKNNVREIAKGHKRARIQAPPFVRKEDEEKQFYKAFLHFWKVKGKPVQKIPMFRGKPFDFYALYVGVRDRGGEDAVIDNKQWPEIWKTMNNYYKESTDHSFQLRRYYEMYLKDFANWEKKPKEEKKENSIHSNHELNKSPNDKQTSSTEGGSLDNSMDARYPKVRIVYSKSDDS</sequence>
<reference evidence="7" key="1">
    <citation type="journal article" date="2022" name="Proc. Natl. Acad. Sci. U.S.A.">
        <title>Life cycle and functional genomics of the unicellular red alga Galdieria for elucidating algal and plant evolution and industrial use.</title>
        <authorList>
            <person name="Hirooka S."/>
            <person name="Itabashi T."/>
            <person name="Ichinose T.M."/>
            <person name="Onuma R."/>
            <person name="Fujiwara T."/>
            <person name="Yamashita S."/>
            <person name="Jong L.W."/>
            <person name="Tomita R."/>
            <person name="Iwane A.H."/>
            <person name="Miyagishima S.Y."/>
        </authorList>
    </citation>
    <scope>NUCLEOTIDE SEQUENCE</scope>
    <source>
        <strain evidence="7">NBRC 102759</strain>
    </source>
</reference>
<dbReference type="GO" id="GO:0003677">
    <property type="term" value="F:DNA binding"/>
    <property type="evidence" value="ECO:0007669"/>
    <property type="project" value="UniProtKB-KW"/>
</dbReference>
<dbReference type="PROSITE" id="PS51011">
    <property type="entry name" value="ARID"/>
    <property type="match status" value="2"/>
</dbReference>
<comment type="caution">
    <text evidence="7">The sequence shown here is derived from an EMBL/GenBank/DDBJ whole genome shotgun (WGS) entry which is preliminary data.</text>
</comment>
<protein>
    <recommendedName>
        <fullName evidence="6">ARID domain-containing protein</fullName>
    </recommendedName>
</protein>
<keyword evidence="1" id="KW-0805">Transcription regulation</keyword>
<dbReference type="SUPFAM" id="SSF46774">
    <property type="entry name" value="ARID-like"/>
    <property type="match status" value="2"/>
</dbReference>
<keyword evidence="2" id="KW-0238">DNA-binding</keyword>
<feature type="region of interest" description="Disordered" evidence="5">
    <location>
        <begin position="405"/>
        <end position="436"/>
    </location>
</feature>
<dbReference type="PANTHER" id="PTHR15348:SF0">
    <property type="entry name" value="PROTEIN DEAD RINGER"/>
    <property type="match status" value="1"/>
</dbReference>
<dbReference type="Pfam" id="PF01388">
    <property type="entry name" value="ARID"/>
    <property type="match status" value="2"/>
</dbReference>
<dbReference type="GO" id="GO:0005634">
    <property type="term" value="C:nucleus"/>
    <property type="evidence" value="ECO:0007669"/>
    <property type="project" value="TreeGrafter"/>
</dbReference>
<accession>A0A9C7PQ73</accession>
<dbReference type="SMART" id="SM00501">
    <property type="entry name" value="BRIGHT"/>
    <property type="match status" value="2"/>
</dbReference>
<dbReference type="AlphaFoldDB" id="A0A9C7PQ73"/>
<dbReference type="Proteomes" id="UP001061958">
    <property type="component" value="Unassembled WGS sequence"/>
</dbReference>
<feature type="domain" description="ARID" evidence="6">
    <location>
        <begin position="466"/>
        <end position="559"/>
    </location>
</feature>
<dbReference type="EMBL" id="BQMJ01000002">
    <property type="protein sequence ID" value="GJQ08519.1"/>
    <property type="molecule type" value="Genomic_DNA"/>
</dbReference>
<evidence type="ECO:0000256" key="1">
    <source>
        <dbReference type="ARBA" id="ARBA00023015"/>
    </source>
</evidence>
<reference evidence="7" key="2">
    <citation type="submission" date="2022-01" db="EMBL/GenBank/DDBJ databases">
        <authorList>
            <person name="Hirooka S."/>
            <person name="Miyagishima S.Y."/>
        </authorList>
    </citation>
    <scope>NUCLEOTIDE SEQUENCE</scope>
    <source>
        <strain evidence="7">NBRC 102759</strain>
    </source>
</reference>
<dbReference type="InterPro" id="IPR001606">
    <property type="entry name" value="ARID_dom"/>
</dbReference>
<name>A0A9C7PQ73_9RHOD</name>
<dbReference type="InterPro" id="IPR045147">
    <property type="entry name" value="ARI3A/B/C"/>
</dbReference>
<dbReference type="Gene3D" id="1.10.150.60">
    <property type="entry name" value="ARID DNA-binding domain"/>
    <property type="match status" value="2"/>
</dbReference>
<dbReference type="InterPro" id="IPR011011">
    <property type="entry name" value="Znf_FYVE_PHD"/>
</dbReference>
<evidence type="ECO:0000256" key="5">
    <source>
        <dbReference type="SAM" id="MobiDB-lite"/>
    </source>
</evidence>
<feature type="compositionally biased region" description="Polar residues" evidence="5">
    <location>
        <begin position="582"/>
        <end position="595"/>
    </location>
</feature>
<dbReference type="PANTHER" id="PTHR15348">
    <property type="entry name" value="AT-RICH INTERACTIVE DOMAIN-CONTAINING PROTEIN ARID DOMAIN- CONTAINING PROTEIN DEAD RINGER PROTEIN B-CELL REGULATOR OF IGH TRANSCRIPTION BRIGHT"/>
    <property type="match status" value="1"/>
</dbReference>
<dbReference type="InterPro" id="IPR036431">
    <property type="entry name" value="ARID_dom_sf"/>
</dbReference>
<evidence type="ECO:0000256" key="3">
    <source>
        <dbReference type="ARBA" id="ARBA00023163"/>
    </source>
</evidence>
<evidence type="ECO:0000313" key="7">
    <source>
        <dbReference type="EMBL" id="GJQ08519.1"/>
    </source>
</evidence>
<dbReference type="Gene3D" id="3.30.40.10">
    <property type="entry name" value="Zinc/RING finger domain, C3HC4 (zinc finger)"/>
    <property type="match status" value="1"/>
</dbReference>
<evidence type="ECO:0000313" key="8">
    <source>
        <dbReference type="Proteomes" id="UP001061958"/>
    </source>
</evidence>
<proteinExistence type="predicted"/>
<feature type="region of interest" description="Disordered" evidence="5">
    <location>
        <begin position="563"/>
        <end position="614"/>
    </location>
</feature>
<gene>
    <name evidence="7" type="ORF">GpartN1_g310.t1</name>
</gene>
<feature type="domain" description="ARID" evidence="6">
    <location>
        <begin position="15"/>
        <end position="116"/>
    </location>
</feature>
<dbReference type="SUPFAM" id="SSF57903">
    <property type="entry name" value="FYVE/PHD zinc finger"/>
    <property type="match status" value="1"/>
</dbReference>
<evidence type="ECO:0000259" key="6">
    <source>
        <dbReference type="PROSITE" id="PS51011"/>
    </source>
</evidence>
<dbReference type="OrthoDB" id="1928087at2759"/>
<dbReference type="CDD" id="cd16100">
    <property type="entry name" value="ARID"/>
    <property type="match status" value="2"/>
</dbReference>
<feature type="compositionally biased region" description="Polar residues" evidence="5">
    <location>
        <begin position="406"/>
        <end position="436"/>
    </location>
</feature>
<feature type="compositionally biased region" description="Basic and acidic residues" evidence="5">
    <location>
        <begin position="563"/>
        <end position="581"/>
    </location>
</feature>
<keyword evidence="8" id="KW-1185">Reference proteome</keyword>
<dbReference type="GO" id="GO:0006357">
    <property type="term" value="P:regulation of transcription by RNA polymerase II"/>
    <property type="evidence" value="ECO:0007669"/>
    <property type="project" value="InterPro"/>
</dbReference>
<evidence type="ECO:0000256" key="2">
    <source>
        <dbReference type="ARBA" id="ARBA00023125"/>
    </source>
</evidence>
<keyword evidence="3" id="KW-0804">Transcription</keyword>
<organism evidence="7 8">
    <name type="scientific">Galdieria partita</name>
    <dbReference type="NCBI Taxonomy" id="83374"/>
    <lineage>
        <taxon>Eukaryota</taxon>
        <taxon>Rhodophyta</taxon>
        <taxon>Bangiophyceae</taxon>
        <taxon>Galdieriales</taxon>
        <taxon>Galdieriaceae</taxon>
        <taxon>Galdieria</taxon>
    </lineage>
</organism>